<proteinExistence type="predicted"/>
<gene>
    <name evidence="2" type="ORF">PAL_GLEAN10014426</name>
</gene>
<feature type="region of interest" description="Disordered" evidence="1">
    <location>
        <begin position="45"/>
        <end position="67"/>
    </location>
</feature>
<protein>
    <submittedName>
        <fullName evidence="2">Uncharacterized protein</fullName>
    </submittedName>
</protein>
<dbReference type="Proteomes" id="UP000010552">
    <property type="component" value="Unassembled WGS sequence"/>
</dbReference>
<organism evidence="2 3">
    <name type="scientific">Pteropus alecto</name>
    <name type="common">Black flying fox</name>
    <dbReference type="NCBI Taxonomy" id="9402"/>
    <lineage>
        <taxon>Eukaryota</taxon>
        <taxon>Metazoa</taxon>
        <taxon>Chordata</taxon>
        <taxon>Craniata</taxon>
        <taxon>Vertebrata</taxon>
        <taxon>Euteleostomi</taxon>
        <taxon>Mammalia</taxon>
        <taxon>Eutheria</taxon>
        <taxon>Laurasiatheria</taxon>
        <taxon>Chiroptera</taxon>
        <taxon>Yinpterochiroptera</taxon>
        <taxon>Pteropodoidea</taxon>
        <taxon>Pteropodidae</taxon>
        <taxon>Pteropodinae</taxon>
        <taxon>Pteropus</taxon>
    </lineage>
</organism>
<dbReference type="AlphaFoldDB" id="L5L1Q8"/>
<keyword evidence="3" id="KW-1185">Reference proteome</keyword>
<evidence type="ECO:0000313" key="3">
    <source>
        <dbReference type="Proteomes" id="UP000010552"/>
    </source>
</evidence>
<name>L5L1Q8_PTEAL</name>
<sequence length="67" mass="7403">MKELGGGAERRFPRVQRSETIEREGQRVMAVRGGVTDYFKPCCSRRELGRRGGSQGAYGRPTGTRSG</sequence>
<evidence type="ECO:0000256" key="1">
    <source>
        <dbReference type="SAM" id="MobiDB-lite"/>
    </source>
</evidence>
<reference evidence="3" key="1">
    <citation type="journal article" date="2013" name="Science">
        <title>Comparative analysis of bat genomes provides insight into the evolution of flight and immunity.</title>
        <authorList>
            <person name="Zhang G."/>
            <person name="Cowled C."/>
            <person name="Shi Z."/>
            <person name="Huang Z."/>
            <person name="Bishop-Lilly K.A."/>
            <person name="Fang X."/>
            <person name="Wynne J.W."/>
            <person name="Xiong Z."/>
            <person name="Baker M.L."/>
            <person name="Zhao W."/>
            <person name="Tachedjian M."/>
            <person name="Zhu Y."/>
            <person name="Zhou P."/>
            <person name="Jiang X."/>
            <person name="Ng J."/>
            <person name="Yang L."/>
            <person name="Wu L."/>
            <person name="Xiao J."/>
            <person name="Feng Y."/>
            <person name="Chen Y."/>
            <person name="Sun X."/>
            <person name="Zhang Y."/>
            <person name="Marsh G.A."/>
            <person name="Crameri G."/>
            <person name="Broder C.C."/>
            <person name="Frey K.G."/>
            <person name="Wang L.F."/>
            <person name="Wang J."/>
        </authorList>
    </citation>
    <scope>NUCLEOTIDE SEQUENCE [LARGE SCALE GENOMIC DNA]</scope>
</reference>
<dbReference type="EMBL" id="KB030407">
    <property type="protein sequence ID" value="ELK17206.1"/>
    <property type="molecule type" value="Genomic_DNA"/>
</dbReference>
<accession>L5L1Q8</accession>
<evidence type="ECO:0000313" key="2">
    <source>
        <dbReference type="EMBL" id="ELK17206.1"/>
    </source>
</evidence>
<dbReference type="InParanoid" id="L5L1Q8"/>